<proteinExistence type="predicted"/>
<evidence type="ECO:0000313" key="2">
    <source>
        <dbReference type="Proteomes" id="UP000828390"/>
    </source>
</evidence>
<dbReference type="EMBL" id="JAIWYP010000003">
    <property type="protein sequence ID" value="KAH3859155.1"/>
    <property type="molecule type" value="Genomic_DNA"/>
</dbReference>
<organism evidence="1 2">
    <name type="scientific">Dreissena polymorpha</name>
    <name type="common">Zebra mussel</name>
    <name type="synonym">Mytilus polymorpha</name>
    <dbReference type="NCBI Taxonomy" id="45954"/>
    <lineage>
        <taxon>Eukaryota</taxon>
        <taxon>Metazoa</taxon>
        <taxon>Spiralia</taxon>
        <taxon>Lophotrochozoa</taxon>
        <taxon>Mollusca</taxon>
        <taxon>Bivalvia</taxon>
        <taxon>Autobranchia</taxon>
        <taxon>Heteroconchia</taxon>
        <taxon>Euheterodonta</taxon>
        <taxon>Imparidentia</taxon>
        <taxon>Neoheterodontei</taxon>
        <taxon>Myida</taxon>
        <taxon>Dreissenoidea</taxon>
        <taxon>Dreissenidae</taxon>
        <taxon>Dreissena</taxon>
    </lineage>
</organism>
<sequence length="109" mass="12564">MLTSKLYDRQHLKIDESQFNIFQRIFKSTGVMVQIVISITQTLSISCLATKNDHERLLANINYKKTLLELVEILGRLSSDRTFSANYYKSKCIEISPLPNVIHMSTINK</sequence>
<dbReference type="Proteomes" id="UP000828390">
    <property type="component" value="Unassembled WGS sequence"/>
</dbReference>
<name>A0A9D4RAF4_DREPO</name>
<protein>
    <submittedName>
        <fullName evidence="1">Uncharacterized protein</fullName>
    </submittedName>
</protein>
<gene>
    <name evidence="1" type="ORF">DPMN_101871</name>
</gene>
<accession>A0A9D4RAF4</accession>
<reference evidence="1" key="1">
    <citation type="journal article" date="2019" name="bioRxiv">
        <title>The Genome of the Zebra Mussel, Dreissena polymorpha: A Resource for Invasive Species Research.</title>
        <authorList>
            <person name="McCartney M.A."/>
            <person name="Auch B."/>
            <person name="Kono T."/>
            <person name="Mallez S."/>
            <person name="Zhang Y."/>
            <person name="Obille A."/>
            <person name="Becker A."/>
            <person name="Abrahante J.E."/>
            <person name="Garbe J."/>
            <person name="Badalamenti J.P."/>
            <person name="Herman A."/>
            <person name="Mangelson H."/>
            <person name="Liachko I."/>
            <person name="Sullivan S."/>
            <person name="Sone E.D."/>
            <person name="Koren S."/>
            <person name="Silverstein K.A.T."/>
            <person name="Beckman K.B."/>
            <person name="Gohl D.M."/>
        </authorList>
    </citation>
    <scope>NUCLEOTIDE SEQUENCE</scope>
    <source>
        <strain evidence="1">Duluth1</strain>
        <tissue evidence="1">Whole animal</tissue>
    </source>
</reference>
<dbReference type="AlphaFoldDB" id="A0A9D4RAF4"/>
<evidence type="ECO:0000313" key="1">
    <source>
        <dbReference type="EMBL" id="KAH3859155.1"/>
    </source>
</evidence>
<reference evidence="1" key="2">
    <citation type="submission" date="2020-11" db="EMBL/GenBank/DDBJ databases">
        <authorList>
            <person name="McCartney M.A."/>
            <person name="Auch B."/>
            <person name="Kono T."/>
            <person name="Mallez S."/>
            <person name="Becker A."/>
            <person name="Gohl D.M."/>
            <person name="Silverstein K.A.T."/>
            <person name="Koren S."/>
            <person name="Bechman K.B."/>
            <person name="Herman A."/>
            <person name="Abrahante J.E."/>
            <person name="Garbe J."/>
        </authorList>
    </citation>
    <scope>NUCLEOTIDE SEQUENCE</scope>
    <source>
        <strain evidence="1">Duluth1</strain>
        <tissue evidence="1">Whole animal</tissue>
    </source>
</reference>
<comment type="caution">
    <text evidence="1">The sequence shown here is derived from an EMBL/GenBank/DDBJ whole genome shotgun (WGS) entry which is preliminary data.</text>
</comment>
<keyword evidence="2" id="KW-1185">Reference proteome</keyword>